<name>A0ACC0UNT4_9AGAM</name>
<evidence type="ECO:0000313" key="1">
    <source>
        <dbReference type="EMBL" id="KAI9512744.1"/>
    </source>
</evidence>
<keyword evidence="2" id="KW-1185">Reference proteome</keyword>
<sequence length="294" mass="32763">MFPSTPQDQSVLELAVECAAVLHERRSYHSNGNYSRFFHLSDFNTSYPDLSVKYTDHVTLEAENLMLQYLYNLACEDGDAAPHVPQPVHYFYHPDTLGYMVMGCIELCIVSDHKLHTKAARAVQWLRTKHPPPGALFGSLGKSYARHTVFPSGMAPQMLRSVAAAEKYLNMAIHLIWRLWNPLTDISLVNEDVVLTQSDMDTSNFGVAPDGRAVLLDTGTIQGLPLTLADFTLLWTTPFATSVSQHVFDADERAARLVLPSLVALADVRRFLGNNSNDCLGVDEDGNRKTQAHF</sequence>
<comment type="caution">
    <text evidence="1">The sequence shown here is derived from an EMBL/GenBank/DDBJ whole genome shotgun (WGS) entry which is preliminary data.</text>
</comment>
<accession>A0ACC0UNT4</accession>
<protein>
    <submittedName>
        <fullName evidence="1">Uncharacterized protein</fullName>
    </submittedName>
</protein>
<dbReference type="EMBL" id="JAGFNK010000006">
    <property type="protein sequence ID" value="KAI9512744.1"/>
    <property type="molecule type" value="Genomic_DNA"/>
</dbReference>
<dbReference type="Proteomes" id="UP001207468">
    <property type="component" value="Unassembled WGS sequence"/>
</dbReference>
<evidence type="ECO:0000313" key="2">
    <source>
        <dbReference type="Proteomes" id="UP001207468"/>
    </source>
</evidence>
<organism evidence="1 2">
    <name type="scientific">Russula earlei</name>
    <dbReference type="NCBI Taxonomy" id="71964"/>
    <lineage>
        <taxon>Eukaryota</taxon>
        <taxon>Fungi</taxon>
        <taxon>Dikarya</taxon>
        <taxon>Basidiomycota</taxon>
        <taxon>Agaricomycotina</taxon>
        <taxon>Agaricomycetes</taxon>
        <taxon>Russulales</taxon>
        <taxon>Russulaceae</taxon>
        <taxon>Russula</taxon>
    </lineage>
</organism>
<reference evidence="1" key="1">
    <citation type="submission" date="2021-03" db="EMBL/GenBank/DDBJ databases">
        <title>Evolutionary priming and transition to the ectomycorrhizal habit in an iconic lineage of mushroom-forming fungi: is preadaptation a requirement?</title>
        <authorList>
            <consortium name="DOE Joint Genome Institute"/>
            <person name="Looney B.P."/>
            <person name="Miyauchi S."/>
            <person name="Morin E."/>
            <person name="Drula E."/>
            <person name="Courty P.E."/>
            <person name="Chicoki N."/>
            <person name="Fauchery L."/>
            <person name="Kohler A."/>
            <person name="Kuo A."/>
            <person name="LaButti K."/>
            <person name="Pangilinan J."/>
            <person name="Lipzen A."/>
            <person name="Riley R."/>
            <person name="Andreopoulos W."/>
            <person name="He G."/>
            <person name="Johnson J."/>
            <person name="Barry K.W."/>
            <person name="Grigoriev I.V."/>
            <person name="Nagy L."/>
            <person name="Hibbett D."/>
            <person name="Henrissat B."/>
            <person name="Matheny P.B."/>
            <person name="Labbe J."/>
            <person name="Martin A.F."/>
        </authorList>
    </citation>
    <scope>NUCLEOTIDE SEQUENCE</scope>
    <source>
        <strain evidence="1">BPL698</strain>
    </source>
</reference>
<proteinExistence type="predicted"/>
<gene>
    <name evidence="1" type="ORF">F5148DRAFT_1145920</name>
</gene>